<dbReference type="InterPro" id="IPR050327">
    <property type="entry name" value="Proton-linked_MCT"/>
</dbReference>
<dbReference type="Pfam" id="PF07690">
    <property type="entry name" value="MFS_1"/>
    <property type="match status" value="1"/>
</dbReference>
<accession>A0A7I8WBK1</accession>
<dbReference type="GO" id="GO:0008028">
    <property type="term" value="F:monocarboxylic acid transmembrane transporter activity"/>
    <property type="evidence" value="ECO:0007669"/>
    <property type="project" value="TreeGrafter"/>
</dbReference>
<dbReference type="InterPro" id="IPR036259">
    <property type="entry name" value="MFS_trans_sf"/>
</dbReference>
<gene>
    <name evidence="2" type="ORF">DGYR_LOCUS12853</name>
</gene>
<keyword evidence="1" id="KW-0812">Transmembrane</keyword>
<dbReference type="SUPFAM" id="SSF103473">
    <property type="entry name" value="MFS general substrate transporter"/>
    <property type="match status" value="1"/>
</dbReference>
<feature type="transmembrane region" description="Helical" evidence="1">
    <location>
        <begin position="129"/>
        <end position="152"/>
    </location>
</feature>
<evidence type="ECO:0000256" key="1">
    <source>
        <dbReference type="SAM" id="Phobius"/>
    </source>
</evidence>
<dbReference type="OrthoDB" id="6499973at2759"/>
<dbReference type="PANTHER" id="PTHR11360">
    <property type="entry name" value="MONOCARBOXYLATE TRANSPORTER"/>
    <property type="match status" value="1"/>
</dbReference>
<feature type="transmembrane region" description="Helical" evidence="1">
    <location>
        <begin position="339"/>
        <end position="362"/>
    </location>
</feature>
<organism evidence="2 3">
    <name type="scientific">Dimorphilus gyrociliatus</name>
    <dbReference type="NCBI Taxonomy" id="2664684"/>
    <lineage>
        <taxon>Eukaryota</taxon>
        <taxon>Metazoa</taxon>
        <taxon>Spiralia</taxon>
        <taxon>Lophotrochozoa</taxon>
        <taxon>Annelida</taxon>
        <taxon>Polychaeta</taxon>
        <taxon>Polychaeta incertae sedis</taxon>
        <taxon>Dinophilidae</taxon>
        <taxon>Dimorphilus</taxon>
    </lineage>
</organism>
<feature type="transmembrane region" description="Helical" evidence="1">
    <location>
        <begin position="403"/>
        <end position="421"/>
    </location>
</feature>
<feature type="transmembrane region" description="Helical" evidence="1">
    <location>
        <begin position="77"/>
        <end position="96"/>
    </location>
</feature>
<dbReference type="AlphaFoldDB" id="A0A7I8WBK1"/>
<keyword evidence="1" id="KW-1133">Transmembrane helix</keyword>
<proteinExistence type="predicted"/>
<feature type="transmembrane region" description="Helical" evidence="1">
    <location>
        <begin position="12"/>
        <end position="31"/>
    </location>
</feature>
<dbReference type="Gene3D" id="1.20.1250.20">
    <property type="entry name" value="MFS general substrate transporter like domains"/>
    <property type="match status" value="1"/>
</dbReference>
<sequence>MKSNANYKDRGYAWIIALNAVCITFLSLGSARSFGVIIREIIYTYGELGVGASWIMAVNGFFAMASGIISSCLSSKFGLGFGMSYTMTIITLNSYFTKYKSLANGLAVAGTGCGSLIFPLLYDKLLANFGLYTTLICIASISLQITVFGAFLRPFSYFSGSGLKMKKTTTQTDHQQDESDSEVSVTLFRIVSKSESENVVDVDKNCKGDGNNDGQEAVLGERGKSKSLNCLSKNNRGMENFILDGIGVKKVVSQSASIRRKMSSVEAISYAYKADEEGEKEPGGGKNSSTAGKQLFDGKLLKNFNFLILLLAMSMSNAGNAAYYVLLPSHAKDLRFSEFQGALLVSVASLADLLGRLIFGFLGDFHWFKLHTVFFTSILCGGLISCFLMPFLTNLWSILSSTALYAFFSGCFLAFIPVILIEELTLPKFPTAFPMVLFGQGVMLLLYFPFIALIGGWAMKKRTKNSQRQTND</sequence>
<feature type="transmembrane region" description="Helical" evidence="1">
    <location>
        <begin position="102"/>
        <end position="122"/>
    </location>
</feature>
<name>A0A7I8WBK1_9ANNE</name>
<feature type="transmembrane region" description="Helical" evidence="1">
    <location>
        <begin position="374"/>
        <end position="396"/>
    </location>
</feature>
<feature type="transmembrane region" description="Helical" evidence="1">
    <location>
        <begin position="433"/>
        <end position="459"/>
    </location>
</feature>
<evidence type="ECO:0000313" key="3">
    <source>
        <dbReference type="Proteomes" id="UP000549394"/>
    </source>
</evidence>
<keyword evidence="1" id="KW-0472">Membrane</keyword>
<reference evidence="2 3" key="1">
    <citation type="submission" date="2020-08" db="EMBL/GenBank/DDBJ databases">
        <authorList>
            <person name="Hejnol A."/>
        </authorList>
    </citation>
    <scope>NUCLEOTIDE SEQUENCE [LARGE SCALE GENOMIC DNA]</scope>
</reference>
<comment type="caution">
    <text evidence="2">The sequence shown here is derived from an EMBL/GenBank/DDBJ whole genome shotgun (WGS) entry which is preliminary data.</text>
</comment>
<dbReference type="InterPro" id="IPR011701">
    <property type="entry name" value="MFS"/>
</dbReference>
<dbReference type="PANTHER" id="PTHR11360:SF306">
    <property type="entry name" value="RE01051P"/>
    <property type="match status" value="1"/>
</dbReference>
<dbReference type="Proteomes" id="UP000549394">
    <property type="component" value="Unassembled WGS sequence"/>
</dbReference>
<keyword evidence="3" id="KW-1185">Reference proteome</keyword>
<protein>
    <submittedName>
        <fullName evidence="2">DgyrCDS13694</fullName>
    </submittedName>
</protein>
<feature type="transmembrane region" description="Helical" evidence="1">
    <location>
        <begin position="51"/>
        <end position="70"/>
    </location>
</feature>
<evidence type="ECO:0000313" key="2">
    <source>
        <dbReference type="EMBL" id="CAD5125481.1"/>
    </source>
</evidence>
<feature type="transmembrane region" description="Helical" evidence="1">
    <location>
        <begin position="304"/>
        <end position="327"/>
    </location>
</feature>
<dbReference type="EMBL" id="CAJFCJ010000027">
    <property type="protein sequence ID" value="CAD5125481.1"/>
    <property type="molecule type" value="Genomic_DNA"/>
</dbReference>